<dbReference type="GO" id="GO:0008757">
    <property type="term" value="F:S-adenosylmethionine-dependent methyltransferase activity"/>
    <property type="evidence" value="ECO:0007669"/>
    <property type="project" value="InterPro"/>
</dbReference>
<dbReference type="OrthoDB" id="9808140at2"/>
<name>A0A363NLE0_9SPHI</name>
<keyword evidence="2" id="KW-0808">Transferase</keyword>
<dbReference type="RefSeq" id="WP_108636408.1">
    <property type="nucleotide sequence ID" value="NZ_QCXX01000009.1"/>
</dbReference>
<dbReference type="AlphaFoldDB" id="A0A363NLE0"/>
<evidence type="ECO:0000313" key="2">
    <source>
        <dbReference type="EMBL" id="PUV21583.1"/>
    </source>
</evidence>
<proteinExistence type="predicted"/>
<dbReference type="SUPFAM" id="SSF53335">
    <property type="entry name" value="S-adenosyl-L-methionine-dependent methyltransferases"/>
    <property type="match status" value="1"/>
</dbReference>
<dbReference type="Pfam" id="PF08241">
    <property type="entry name" value="Methyltransf_11"/>
    <property type="match status" value="1"/>
</dbReference>
<dbReference type="EMBL" id="QCXX01000009">
    <property type="protein sequence ID" value="PUV21583.1"/>
    <property type="molecule type" value="Genomic_DNA"/>
</dbReference>
<organism evidence="2 3">
    <name type="scientific">Sphingobacterium athyrii</name>
    <dbReference type="NCBI Taxonomy" id="2152717"/>
    <lineage>
        <taxon>Bacteria</taxon>
        <taxon>Pseudomonadati</taxon>
        <taxon>Bacteroidota</taxon>
        <taxon>Sphingobacteriia</taxon>
        <taxon>Sphingobacteriales</taxon>
        <taxon>Sphingobacteriaceae</taxon>
        <taxon>Sphingobacterium</taxon>
    </lineage>
</organism>
<dbReference type="CDD" id="cd02440">
    <property type="entry name" value="AdoMet_MTases"/>
    <property type="match status" value="1"/>
</dbReference>
<accession>A0A363NLE0</accession>
<keyword evidence="3" id="KW-1185">Reference proteome</keyword>
<reference evidence="2 3" key="1">
    <citation type="submission" date="2018-04" db="EMBL/GenBank/DDBJ databases">
        <title>Sphingobacterium sp. M46 Genome.</title>
        <authorList>
            <person name="Cheng J."/>
            <person name="Li Y."/>
        </authorList>
    </citation>
    <scope>NUCLEOTIDE SEQUENCE [LARGE SCALE GENOMIC DNA]</scope>
    <source>
        <strain evidence="2 3">M46</strain>
    </source>
</reference>
<dbReference type="PANTHER" id="PTHR43591">
    <property type="entry name" value="METHYLTRANSFERASE"/>
    <property type="match status" value="1"/>
</dbReference>
<dbReference type="GO" id="GO:0032259">
    <property type="term" value="P:methylation"/>
    <property type="evidence" value="ECO:0007669"/>
    <property type="project" value="UniProtKB-KW"/>
</dbReference>
<gene>
    <name evidence="2" type="ORF">DCO56_24855</name>
</gene>
<keyword evidence="2" id="KW-0489">Methyltransferase</keyword>
<dbReference type="InterPro" id="IPR013216">
    <property type="entry name" value="Methyltransf_11"/>
</dbReference>
<dbReference type="InterPro" id="IPR029063">
    <property type="entry name" value="SAM-dependent_MTases_sf"/>
</dbReference>
<feature type="domain" description="Methyltransferase type 11" evidence="1">
    <location>
        <begin position="72"/>
        <end position="158"/>
    </location>
</feature>
<dbReference type="Proteomes" id="UP000250831">
    <property type="component" value="Unassembled WGS sequence"/>
</dbReference>
<protein>
    <submittedName>
        <fullName evidence="2">Class I SAM-dependent methyltransferase</fullName>
    </submittedName>
</protein>
<evidence type="ECO:0000259" key="1">
    <source>
        <dbReference type="Pfam" id="PF08241"/>
    </source>
</evidence>
<sequence length="309" mass="35792">MDNTKNNTESFQEDSYNRHSNWYTNLFPEKEQKLALLNGIKTYKGTINHWLQNQFFECVKPITKYKNASWLTVGDAYGHDANYLIENGVQNVIASDISDEFLAVSKEVGIVEQYSAENAENLSFENNSIDYILCKETYHHFPRPYAALYEMIRVAKKGIVIIEPQDPIMKMPFLLFMNNVLEKIKHGLVNKIWKNRFSYEAVGNFVYKVSEREMEKFAAGINLPMVAIKNFNPNFWFPGSEKIPAVKSEKKFRKILFKKGLRDFLSNFGILPSQSLSIIIFKTLPEIGLQESLKNDGYKLIKIPKNPYL</sequence>
<dbReference type="Gene3D" id="3.40.50.150">
    <property type="entry name" value="Vaccinia Virus protein VP39"/>
    <property type="match status" value="1"/>
</dbReference>
<evidence type="ECO:0000313" key="3">
    <source>
        <dbReference type="Proteomes" id="UP000250831"/>
    </source>
</evidence>
<comment type="caution">
    <text evidence="2">The sequence shown here is derived from an EMBL/GenBank/DDBJ whole genome shotgun (WGS) entry which is preliminary data.</text>
</comment>